<name>A0A5B7GN71_PORTR</name>
<sequence length="66" mass="7368">MAQGIWDFEVHPPRMMTGGTPAEDHHPAQLARTGGSGAHLFRPGGRVSCDLQSCQRQKRLMKKIER</sequence>
<gene>
    <name evidence="2" type="ORF">E2C01_053008</name>
</gene>
<proteinExistence type="predicted"/>
<protein>
    <submittedName>
        <fullName evidence="2">Uncharacterized protein</fullName>
    </submittedName>
</protein>
<keyword evidence="3" id="KW-1185">Reference proteome</keyword>
<accession>A0A5B7GN71</accession>
<feature type="region of interest" description="Disordered" evidence="1">
    <location>
        <begin position="1"/>
        <end position="36"/>
    </location>
</feature>
<evidence type="ECO:0000313" key="3">
    <source>
        <dbReference type="Proteomes" id="UP000324222"/>
    </source>
</evidence>
<organism evidence="2 3">
    <name type="scientific">Portunus trituberculatus</name>
    <name type="common">Swimming crab</name>
    <name type="synonym">Neptunus trituberculatus</name>
    <dbReference type="NCBI Taxonomy" id="210409"/>
    <lineage>
        <taxon>Eukaryota</taxon>
        <taxon>Metazoa</taxon>
        <taxon>Ecdysozoa</taxon>
        <taxon>Arthropoda</taxon>
        <taxon>Crustacea</taxon>
        <taxon>Multicrustacea</taxon>
        <taxon>Malacostraca</taxon>
        <taxon>Eumalacostraca</taxon>
        <taxon>Eucarida</taxon>
        <taxon>Decapoda</taxon>
        <taxon>Pleocyemata</taxon>
        <taxon>Brachyura</taxon>
        <taxon>Eubrachyura</taxon>
        <taxon>Portunoidea</taxon>
        <taxon>Portunidae</taxon>
        <taxon>Portuninae</taxon>
        <taxon>Portunus</taxon>
    </lineage>
</organism>
<reference evidence="2 3" key="1">
    <citation type="submission" date="2019-05" db="EMBL/GenBank/DDBJ databases">
        <title>Another draft genome of Portunus trituberculatus and its Hox gene families provides insights of decapod evolution.</title>
        <authorList>
            <person name="Jeong J.-H."/>
            <person name="Song I."/>
            <person name="Kim S."/>
            <person name="Choi T."/>
            <person name="Kim D."/>
            <person name="Ryu S."/>
            <person name="Kim W."/>
        </authorList>
    </citation>
    <scope>NUCLEOTIDE SEQUENCE [LARGE SCALE GENOMIC DNA]</scope>
    <source>
        <tissue evidence="2">Muscle</tissue>
    </source>
</reference>
<dbReference type="AlphaFoldDB" id="A0A5B7GN71"/>
<dbReference type="EMBL" id="VSRR010016165">
    <property type="protein sequence ID" value="MPC58993.1"/>
    <property type="molecule type" value="Genomic_DNA"/>
</dbReference>
<dbReference type="Proteomes" id="UP000324222">
    <property type="component" value="Unassembled WGS sequence"/>
</dbReference>
<evidence type="ECO:0000313" key="2">
    <source>
        <dbReference type="EMBL" id="MPC58993.1"/>
    </source>
</evidence>
<comment type="caution">
    <text evidence="2">The sequence shown here is derived from an EMBL/GenBank/DDBJ whole genome shotgun (WGS) entry which is preliminary data.</text>
</comment>
<evidence type="ECO:0000256" key="1">
    <source>
        <dbReference type="SAM" id="MobiDB-lite"/>
    </source>
</evidence>